<dbReference type="InterPro" id="IPR021335">
    <property type="entry name" value="DUF2948"/>
</dbReference>
<comment type="caution">
    <text evidence="1">The sequence shown here is derived from an EMBL/GenBank/DDBJ whole genome shotgun (WGS) entry which is preliminary data.</text>
</comment>
<accession>A0ABT1C0K8</accession>
<dbReference type="Pfam" id="PF11164">
    <property type="entry name" value="DUF2948"/>
    <property type="match status" value="1"/>
</dbReference>
<evidence type="ECO:0000313" key="2">
    <source>
        <dbReference type="Proteomes" id="UP001205906"/>
    </source>
</evidence>
<proteinExistence type="predicted"/>
<organism evidence="1 2">
    <name type="scientific">Mesorhizobium liriopis</name>
    <dbReference type="NCBI Taxonomy" id="2953882"/>
    <lineage>
        <taxon>Bacteria</taxon>
        <taxon>Pseudomonadati</taxon>
        <taxon>Pseudomonadota</taxon>
        <taxon>Alphaproteobacteria</taxon>
        <taxon>Hyphomicrobiales</taxon>
        <taxon>Phyllobacteriaceae</taxon>
        <taxon>Mesorhizobium</taxon>
    </lineage>
</organism>
<evidence type="ECO:0000313" key="1">
    <source>
        <dbReference type="EMBL" id="MCO6048371.1"/>
    </source>
</evidence>
<sequence length="145" mass="16129">MTPLKLAALDAQDLQVIAAHLQDAVLRVADIDYSGVRKEFAVALNRFAWEAREGSWFRRRHQRRRSVLQFARVVNVRTAGIDRTKPDEVLSLLTVRFIPGEAPGGTVELLFSGGAAIRLDAECIEARLADLGAAWETQSRPVHRA</sequence>
<reference evidence="1 2" key="1">
    <citation type="submission" date="2022-06" db="EMBL/GenBank/DDBJ databases">
        <title>Mesorhizobium sp. strain RP14 Genome sequencing and assembly.</title>
        <authorList>
            <person name="Kim I."/>
        </authorList>
    </citation>
    <scope>NUCLEOTIDE SEQUENCE [LARGE SCALE GENOMIC DNA]</scope>
    <source>
        <strain evidence="2">RP14(2022)</strain>
    </source>
</reference>
<dbReference type="RefSeq" id="WP_252815187.1">
    <property type="nucleotide sequence ID" value="NZ_JAMXQS010000001.1"/>
</dbReference>
<name>A0ABT1C0K8_9HYPH</name>
<dbReference type="Proteomes" id="UP001205906">
    <property type="component" value="Unassembled WGS sequence"/>
</dbReference>
<gene>
    <name evidence="1" type="ORF">NGM99_01025</name>
</gene>
<keyword evidence="2" id="KW-1185">Reference proteome</keyword>
<protein>
    <submittedName>
        <fullName evidence="1">DUF2948 family protein</fullName>
    </submittedName>
</protein>
<dbReference type="EMBL" id="JAMXQS010000001">
    <property type="protein sequence ID" value="MCO6048371.1"/>
    <property type="molecule type" value="Genomic_DNA"/>
</dbReference>